<evidence type="ECO:0000313" key="2">
    <source>
        <dbReference type="Proteomes" id="UP000255528"/>
    </source>
</evidence>
<sequence length="81" mass="9168">MHHFMVVLKIQTGEYIKSTQSLIAADDEASAVRIAIEGEAHGDLDWDDNGAYDLGGEFHYSMKRVKRVLPEHLDILHAYID</sequence>
<dbReference type="Proteomes" id="UP000255528">
    <property type="component" value="Unassembled WGS sequence"/>
</dbReference>
<gene>
    <name evidence="1" type="ORF">NCTC12119_04880</name>
</gene>
<organism evidence="1 2">
    <name type="scientific">Buttiauxella agrestis</name>
    <dbReference type="NCBI Taxonomy" id="82977"/>
    <lineage>
        <taxon>Bacteria</taxon>
        <taxon>Pseudomonadati</taxon>
        <taxon>Pseudomonadota</taxon>
        <taxon>Gammaproteobacteria</taxon>
        <taxon>Enterobacterales</taxon>
        <taxon>Enterobacteriaceae</taxon>
        <taxon>Buttiauxella</taxon>
    </lineage>
</organism>
<reference evidence="1 2" key="1">
    <citation type="submission" date="2018-06" db="EMBL/GenBank/DDBJ databases">
        <authorList>
            <consortium name="Pathogen Informatics"/>
            <person name="Doyle S."/>
        </authorList>
    </citation>
    <scope>NUCLEOTIDE SEQUENCE [LARGE SCALE GENOMIC DNA]</scope>
    <source>
        <strain evidence="1 2">NCTC12119</strain>
    </source>
</reference>
<dbReference type="RefSeq" id="WP_115632082.1">
    <property type="nucleotide sequence ID" value="NZ_UIGI01000002.1"/>
</dbReference>
<proteinExistence type="predicted"/>
<protein>
    <submittedName>
        <fullName evidence="1">Uncharacterized protein</fullName>
    </submittedName>
</protein>
<evidence type="ECO:0000313" key="1">
    <source>
        <dbReference type="EMBL" id="SUY92851.1"/>
    </source>
</evidence>
<name>A0A381KQG9_9ENTR</name>
<dbReference type="EMBL" id="UIGI01000002">
    <property type="protein sequence ID" value="SUY92851.1"/>
    <property type="molecule type" value="Genomic_DNA"/>
</dbReference>
<accession>A0A381KQG9</accession>
<dbReference type="AlphaFoldDB" id="A0A381KQG9"/>